<proteinExistence type="predicted"/>
<gene>
    <name evidence="1" type="ORF">BROSI_A2885</name>
</gene>
<evidence type="ECO:0000313" key="1">
    <source>
        <dbReference type="EMBL" id="GAN34349.1"/>
    </source>
</evidence>
<protein>
    <submittedName>
        <fullName evidence="1">Uncharacterized protein</fullName>
    </submittedName>
</protein>
<keyword evidence="2" id="KW-1185">Reference proteome</keyword>
<reference evidence="2" key="1">
    <citation type="journal article" date="2015" name="Genome Announc.">
        <title>Draft Genome Sequence of an Anaerobic Ammonium-Oxidizing Bacterium, "Candidatus Brocadia sinica".</title>
        <authorList>
            <person name="Oshiki M."/>
            <person name="Shinyako-Hata K."/>
            <person name="Satoh H."/>
            <person name="Okabe S."/>
        </authorList>
    </citation>
    <scope>NUCLEOTIDE SEQUENCE [LARGE SCALE GENOMIC DNA]</scope>
    <source>
        <strain evidence="2">JPN1</strain>
    </source>
</reference>
<organism evidence="1 2">
    <name type="scientific">Candidatus Brocadia sinica JPN1</name>
    <dbReference type="NCBI Taxonomy" id="1197129"/>
    <lineage>
        <taxon>Bacteria</taxon>
        <taxon>Pseudomonadati</taxon>
        <taxon>Planctomycetota</taxon>
        <taxon>Candidatus Brocadiia</taxon>
        <taxon>Candidatus Brocadiales</taxon>
        <taxon>Candidatus Brocadiaceae</taxon>
        <taxon>Candidatus Brocadia</taxon>
    </lineage>
</organism>
<accession>A0ABQ0K0S3</accession>
<name>A0ABQ0K0S3_9BACT</name>
<dbReference type="EMBL" id="BAFN01000001">
    <property type="protein sequence ID" value="GAN34349.1"/>
    <property type="molecule type" value="Genomic_DNA"/>
</dbReference>
<evidence type="ECO:0000313" key="2">
    <source>
        <dbReference type="Proteomes" id="UP000032309"/>
    </source>
</evidence>
<comment type="caution">
    <text evidence="1">The sequence shown here is derived from an EMBL/GenBank/DDBJ whole genome shotgun (WGS) entry which is preliminary data.</text>
</comment>
<dbReference type="Proteomes" id="UP000032309">
    <property type="component" value="Unassembled WGS sequence"/>
</dbReference>
<sequence>MKYPSIPATPLLQKENRSSAIYFYQNGNNEKQRKKNGK</sequence>